<dbReference type="AlphaFoldDB" id="A0A3S5CT17"/>
<keyword evidence="3" id="KW-1185">Reference proteome</keyword>
<comment type="caution">
    <text evidence="2">The sequence shown here is derived from an EMBL/GenBank/DDBJ whole genome shotgun (WGS) entry which is preliminary data.</text>
</comment>
<gene>
    <name evidence="2" type="ORF">PXEA_LOCUS27779</name>
</gene>
<evidence type="ECO:0000313" key="2">
    <source>
        <dbReference type="EMBL" id="VEL34339.1"/>
    </source>
</evidence>
<reference evidence="2" key="1">
    <citation type="submission" date="2018-11" db="EMBL/GenBank/DDBJ databases">
        <authorList>
            <consortium name="Pathogen Informatics"/>
        </authorList>
    </citation>
    <scope>NUCLEOTIDE SEQUENCE</scope>
</reference>
<feature type="region of interest" description="Disordered" evidence="1">
    <location>
        <begin position="1"/>
        <end position="20"/>
    </location>
</feature>
<evidence type="ECO:0000256" key="1">
    <source>
        <dbReference type="SAM" id="MobiDB-lite"/>
    </source>
</evidence>
<feature type="region of interest" description="Disordered" evidence="1">
    <location>
        <begin position="337"/>
        <end position="371"/>
    </location>
</feature>
<organism evidence="2 3">
    <name type="scientific">Protopolystoma xenopodis</name>
    <dbReference type="NCBI Taxonomy" id="117903"/>
    <lineage>
        <taxon>Eukaryota</taxon>
        <taxon>Metazoa</taxon>
        <taxon>Spiralia</taxon>
        <taxon>Lophotrochozoa</taxon>
        <taxon>Platyhelminthes</taxon>
        <taxon>Monogenea</taxon>
        <taxon>Polyopisthocotylea</taxon>
        <taxon>Polystomatidea</taxon>
        <taxon>Polystomatidae</taxon>
        <taxon>Protopolystoma</taxon>
    </lineage>
</organism>
<name>A0A3S5CT17_9PLAT</name>
<sequence>MKACSSASSSSSSLAPFFPPNDQLASSSCNEYKSLLGPPVDRYRSLGRRSGSSFSLASSSPSNRALSPAADSQHSRSPPSHQRPRGLLLGSISRSGPGVNAIAGRSELSERHCTPQRNLSGHLYVGNRANADHFTNCAASPNSLVSSHLSSSERMTDLSQVREETEWEQCSSHQDKVRFVRMRNTNERNRLAAVHSSLDKQLERELHRLSLKKAEFLDVLEQLRQHRPNRPGQRLSGHQRTLARSQTRLRDIHSDTRAKTVSDLAIGSSNSSSLEAGREYNDCLGLETVRSWLQVTRSNDPRVRSGNTSCRNSTRVDKLPGQEVAAAIKQTINRVNKANSATNSTSDLLGEEKRKVPDQFVQARHSQLGSK</sequence>
<feature type="compositionally biased region" description="Low complexity" evidence="1">
    <location>
        <begin position="48"/>
        <end position="70"/>
    </location>
</feature>
<evidence type="ECO:0000313" key="3">
    <source>
        <dbReference type="Proteomes" id="UP000784294"/>
    </source>
</evidence>
<accession>A0A3S5CT17</accession>
<protein>
    <submittedName>
        <fullName evidence="2">Uncharacterized protein</fullName>
    </submittedName>
</protein>
<feature type="region of interest" description="Disordered" evidence="1">
    <location>
        <begin position="40"/>
        <end position="96"/>
    </location>
</feature>
<dbReference type="EMBL" id="CAAALY010247467">
    <property type="protein sequence ID" value="VEL34339.1"/>
    <property type="molecule type" value="Genomic_DNA"/>
</dbReference>
<feature type="compositionally biased region" description="Polar residues" evidence="1">
    <location>
        <begin position="337"/>
        <end position="347"/>
    </location>
</feature>
<dbReference type="OrthoDB" id="6256357at2759"/>
<proteinExistence type="predicted"/>
<dbReference type="Proteomes" id="UP000784294">
    <property type="component" value="Unassembled WGS sequence"/>
</dbReference>
<feature type="compositionally biased region" description="Low complexity" evidence="1">
    <location>
        <begin position="1"/>
        <end position="13"/>
    </location>
</feature>